<dbReference type="AlphaFoldDB" id="K8WJL3"/>
<dbReference type="HOGENOM" id="CLU_2424585_0_0_6"/>
<accession>K8WJL3</accession>
<comment type="caution">
    <text evidence="1">The sequence shown here is derived from an EMBL/GenBank/DDBJ whole genome shotgun (WGS) entry which is preliminary data.</text>
</comment>
<evidence type="ECO:0000313" key="1">
    <source>
        <dbReference type="EMBL" id="EKT60161.1"/>
    </source>
</evidence>
<reference evidence="1 2" key="1">
    <citation type="journal article" date="2012" name="BMC Genomics">
        <title>Comparative genomics of bacteria in the genus Providencia isolated from wild Drosophila melanogaster.</title>
        <authorList>
            <person name="Galac M.R."/>
            <person name="Lazzaro B.P."/>
        </authorList>
    </citation>
    <scope>NUCLEOTIDE SEQUENCE [LARGE SCALE GENOMIC DNA]</scope>
    <source>
        <strain evidence="1 2">DSM 19967</strain>
    </source>
</reference>
<organism evidence="1 2">
    <name type="scientific">Providencia sneebia DSM 19967</name>
    <dbReference type="NCBI Taxonomy" id="1141660"/>
    <lineage>
        <taxon>Bacteria</taxon>
        <taxon>Pseudomonadati</taxon>
        <taxon>Pseudomonadota</taxon>
        <taxon>Gammaproteobacteria</taxon>
        <taxon>Enterobacterales</taxon>
        <taxon>Morganellaceae</taxon>
        <taxon>Providencia</taxon>
    </lineage>
</organism>
<dbReference type="Proteomes" id="UP000010290">
    <property type="component" value="Chromosome"/>
</dbReference>
<proteinExistence type="predicted"/>
<sequence>MLIILLMQLIYKNSFPLYFFFKRRKVRKCTNNINTPSVIEWTNVAIKPVQGASYGTKSTTLSYSCETELNAYAVSSKISLGTTDTRKQKLF</sequence>
<dbReference type="PATRIC" id="fig|1141660.3.peg.1017"/>
<dbReference type="EMBL" id="AKKN01000005">
    <property type="protein sequence ID" value="EKT60161.1"/>
    <property type="molecule type" value="Genomic_DNA"/>
</dbReference>
<protein>
    <submittedName>
        <fullName evidence="1">Uncharacterized protein</fullName>
    </submittedName>
</protein>
<keyword evidence="2" id="KW-1185">Reference proteome</keyword>
<evidence type="ECO:0000313" key="2">
    <source>
        <dbReference type="Proteomes" id="UP000010290"/>
    </source>
</evidence>
<dbReference type="RefSeq" id="WP_008914868.1">
    <property type="nucleotide sequence ID" value="NZ_CM001773.1"/>
</dbReference>
<gene>
    <name evidence="1" type="ORF">OO7_05019</name>
</gene>
<name>K8WJL3_9GAMM</name>